<dbReference type="AlphaFoldDB" id="A0AAN6WG30"/>
<feature type="non-terminal residue" evidence="1">
    <location>
        <position position="105"/>
    </location>
</feature>
<name>A0AAN6WG30_9PEZI</name>
<reference evidence="1" key="1">
    <citation type="journal article" date="2023" name="Mol. Phylogenet. Evol.">
        <title>Genome-scale phylogeny and comparative genomics of the fungal order Sordariales.</title>
        <authorList>
            <person name="Hensen N."/>
            <person name="Bonometti L."/>
            <person name="Westerberg I."/>
            <person name="Brannstrom I.O."/>
            <person name="Guillou S."/>
            <person name="Cros-Aarteil S."/>
            <person name="Calhoun S."/>
            <person name="Haridas S."/>
            <person name="Kuo A."/>
            <person name="Mondo S."/>
            <person name="Pangilinan J."/>
            <person name="Riley R."/>
            <person name="LaButti K."/>
            <person name="Andreopoulos B."/>
            <person name="Lipzen A."/>
            <person name="Chen C."/>
            <person name="Yan M."/>
            <person name="Daum C."/>
            <person name="Ng V."/>
            <person name="Clum A."/>
            <person name="Steindorff A."/>
            <person name="Ohm R.A."/>
            <person name="Martin F."/>
            <person name="Silar P."/>
            <person name="Natvig D.O."/>
            <person name="Lalanne C."/>
            <person name="Gautier V."/>
            <person name="Ament-Velasquez S.L."/>
            <person name="Kruys A."/>
            <person name="Hutchinson M.I."/>
            <person name="Powell A.J."/>
            <person name="Barry K."/>
            <person name="Miller A.N."/>
            <person name="Grigoriev I.V."/>
            <person name="Debuchy R."/>
            <person name="Gladieux P."/>
            <person name="Hiltunen Thoren M."/>
            <person name="Johannesson H."/>
        </authorList>
    </citation>
    <scope>NUCLEOTIDE SEQUENCE</scope>
    <source>
        <strain evidence="1">CBS 892.96</strain>
    </source>
</reference>
<accession>A0AAN6WG30</accession>
<evidence type="ECO:0000313" key="2">
    <source>
        <dbReference type="Proteomes" id="UP001302321"/>
    </source>
</evidence>
<comment type="caution">
    <text evidence="1">The sequence shown here is derived from an EMBL/GenBank/DDBJ whole genome shotgun (WGS) entry which is preliminary data.</text>
</comment>
<dbReference type="Proteomes" id="UP001302321">
    <property type="component" value="Unassembled WGS sequence"/>
</dbReference>
<dbReference type="EMBL" id="MU866090">
    <property type="protein sequence ID" value="KAK4181124.1"/>
    <property type="molecule type" value="Genomic_DNA"/>
</dbReference>
<keyword evidence="2" id="KW-1185">Reference proteome</keyword>
<protein>
    <submittedName>
        <fullName evidence="1">Uncharacterized protein</fullName>
    </submittedName>
</protein>
<organism evidence="1 2">
    <name type="scientific">Triangularia setosa</name>
    <dbReference type="NCBI Taxonomy" id="2587417"/>
    <lineage>
        <taxon>Eukaryota</taxon>
        <taxon>Fungi</taxon>
        <taxon>Dikarya</taxon>
        <taxon>Ascomycota</taxon>
        <taxon>Pezizomycotina</taxon>
        <taxon>Sordariomycetes</taxon>
        <taxon>Sordariomycetidae</taxon>
        <taxon>Sordariales</taxon>
        <taxon>Podosporaceae</taxon>
        <taxon>Triangularia</taxon>
    </lineage>
</organism>
<proteinExistence type="predicted"/>
<gene>
    <name evidence="1" type="ORF">QBC36DRAFT_142478</name>
</gene>
<reference evidence="1" key="2">
    <citation type="submission" date="2023-05" db="EMBL/GenBank/DDBJ databases">
        <authorList>
            <consortium name="Lawrence Berkeley National Laboratory"/>
            <person name="Steindorff A."/>
            <person name="Hensen N."/>
            <person name="Bonometti L."/>
            <person name="Westerberg I."/>
            <person name="Brannstrom I.O."/>
            <person name="Guillou S."/>
            <person name="Cros-Aarteil S."/>
            <person name="Calhoun S."/>
            <person name="Haridas S."/>
            <person name="Kuo A."/>
            <person name="Mondo S."/>
            <person name="Pangilinan J."/>
            <person name="Riley R."/>
            <person name="Labutti K."/>
            <person name="Andreopoulos B."/>
            <person name="Lipzen A."/>
            <person name="Chen C."/>
            <person name="Yanf M."/>
            <person name="Daum C."/>
            <person name="Ng V."/>
            <person name="Clum A."/>
            <person name="Ohm R."/>
            <person name="Martin F."/>
            <person name="Silar P."/>
            <person name="Natvig D."/>
            <person name="Lalanne C."/>
            <person name="Gautier V."/>
            <person name="Ament-Velasquez S.L."/>
            <person name="Kruys A."/>
            <person name="Hutchinson M.I."/>
            <person name="Powell A.J."/>
            <person name="Barry K."/>
            <person name="Miller A.N."/>
            <person name="Grigoriev I.V."/>
            <person name="Debuchy R."/>
            <person name="Gladieux P."/>
            <person name="Thoren M.H."/>
            <person name="Johannesson H."/>
        </authorList>
    </citation>
    <scope>NUCLEOTIDE SEQUENCE</scope>
    <source>
        <strain evidence="1">CBS 892.96</strain>
    </source>
</reference>
<feature type="non-terminal residue" evidence="1">
    <location>
        <position position="1"/>
    </location>
</feature>
<evidence type="ECO:0000313" key="1">
    <source>
        <dbReference type="EMBL" id="KAK4181124.1"/>
    </source>
</evidence>
<sequence>LVASASAVDFYLYANNDCGGSNMRCNGFNPNTCCGTNQSNSPYQSIAVRGIQTGWSMYGRGYGDGNYARLQTVSSNNGNDWICNRSNGFRYTGAGYNLVGRKRAD</sequence>